<protein>
    <submittedName>
        <fullName evidence="1">DUF3263 domain-containing protein</fullName>
    </submittedName>
</protein>
<dbReference type="InterPro" id="IPR021678">
    <property type="entry name" value="DUF3263"/>
</dbReference>
<dbReference type="AlphaFoldDB" id="A0A7T0PBP0"/>
<dbReference type="KEGG" id="cliz:G7Y31_10500"/>
<evidence type="ECO:0000313" key="2">
    <source>
        <dbReference type="Proteomes" id="UP000594681"/>
    </source>
</evidence>
<accession>A0A7T0PBP0</accession>
<name>A0A7T0PBP0_9CORY</name>
<proteinExistence type="predicted"/>
<sequence>MSELSELDVAILDFEAHAPRAVGAKEAAIREQLDMSPVRYHQRLNQLVDDPAALAAAPVLVGRLRRLRNRRADLRRAAPPLEEADS</sequence>
<evidence type="ECO:0000313" key="1">
    <source>
        <dbReference type="EMBL" id="QPK78927.1"/>
    </source>
</evidence>
<organism evidence="1 2">
    <name type="scientific">Corynebacterium lizhenjunii</name>
    <dbReference type="NCBI Taxonomy" id="2709394"/>
    <lineage>
        <taxon>Bacteria</taxon>
        <taxon>Bacillati</taxon>
        <taxon>Actinomycetota</taxon>
        <taxon>Actinomycetes</taxon>
        <taxon>Mycobacteriales</taxon>
        <taxon>Corynebacteriaceae</taxon>
        <taxon>Corynebacterium</taxon>
    </lineage>
</organism>
<gene>
    <name evidence="1" type="ORF">G7Y31_10500</name>
</gene>
<keyword evidence="2" id="KW-1185">Reference proteome</keyword>
<dbReference type="EMBL" id="CP064954">
    <property type="protein sequence ID" value="QPK78927.1"/>
    <property type="molecule type" value="Genomic_DNA"/>
</dbReference>
<reference evidence="1 2" key="1">
    <citation type="submission" date="2020-11" db="EMBL/GenBank/DDBJ databases">
        <title>Corynebacterium sp. ZJ-599.</title>
        <authorList>
            <person name="Zhou J."/>
        </authorList>
    </citation>
    <scope>NUCLEOTIDE SEQUENCE [LARGE SCALE GENOMIC DNA]</scope>
    <source>
        <strain evidence="1 2">ZJ-599</strain>
    </source>
</reference>
<dbReference type="Pfam" id="PF11662">
    <property type="entry name" value="DUF3263"/>
    <property type="match status" value="1"/>
</dbReference>
<dbReference type="Proteomes" id="UP000594681">
    <property type="component" value="Chromosome"/>
</dbReference>
<dbReference type="RefSeq" id="WP_165007251.1">
    <property type="nucleotide sequence ID" value="NZ_CP064954.1"/>
</dbReference>